<dbReference type="RefSeq" id="WP_090756260.1">
    <property type="nucleotide sequence ID" value="NZ_FNGE01000010.1"/>
</dbReference>
<dbReference type="OrthoDB" id="9779442at2"/>
<sequence length="86" mass="9513">MPTRPCQMHLSAFLYPTGHHVAAWRHPQAAANAGINLGHYQHLERVAERGLFDLIFLAGGVGVRGDNVEALSRTAADPRMDEDPRR</sequence>
<name>A0A1G9JWL2_9RHOB</name>
<gene>
    <name evidence="1" type="ORF">SAMN04487971_11071</name>
</gene>
<dbReference type="EMBL" id="FNGE01000010">
    <property type="protein sequence ID" value="SDL41752.1"/>
    <property type="molecule type" value="Genomic_DNA"/>
</dbReference>
<dbReference type="STRING" id="525640.SAMN04487971_11071"/>
<dbReference type="AlphaFoldDB" id="A0A1G9JWL2"/>
<dbReference type="Gene3D" id="3.20.20.30">
    <property type="entry name" value="Luciferase-like domain"/>
    <property type="match status" value="1"/>
</dbReference>
<accession>A0A1G9JWL2</accession>
<evidence type="ECO:0000313" key="1">
    <source>
        <dbReference type="EMBL" id="SDL41752.1"/>
    </source>
</evidence>
<reference evidence="2" key="1">
    <citation type="submission" date="2016-10" db="EMBL/GenBank/DDBJ databases">
        <authorList>
            <person name="Varghese N."/>
            <person name="Submissions S."/>
        </authorList>
    </citation>
    <scope>NUCLEOTIDE SEQUENCE [LARGE SCALE GENOMIC DNA]</scope>
    <source>
        <strain evidence="2">CGMCC 1.7655</strain>
    </source>
</reference>
<evidence type="ECO:0000313" key="2">
    <source>
        <dbReference type="Proteomes" id="UP000199555"/>
    </source>
</evidence>
<dbReference type="GO" id="GO:0016705">
    <property type="term" value="F:oxidoreductase activity, acting on paired donors, with incorporation or reduction of molecular oxygen"/>
    <property type="evidence" value="ECO:0007669"/>
    <property type="project" value="InterPro"/>
</dbReference>
<dbReference type="InterPro" id="IPR036661">
    <property type="entry name" value="Luciferase-like_sf"/>
</dbReference>
<organism evidence="1 2">
    <name type="scientific">Paracoccus chinensis</name>
    <dbReference type="NCBI Taxonomy" id="525640"/>
    <lineage>
        <taxon>Bacteria</taxon>
        <taxon>Pseudomonadati</taxon>
        <taxon>Pseudomonadota</taxon>
        <taxon>Alphaproteobacteria</taxon>
        <taxon>Rhodobacterales</taxon>
        <taxon>Paracoccaceae</taxon>
        <taxon>Paracoccus</taxon>
    </lineage>
</organism>
<keyword evidence="2" id="KW-1185">Reference proteome</keyword>
<dbReference type="Proteomes" id="UP000199555">
    <property type="component" value="Unassembled WGS sequence"/>
</dbReference>
<dbReference type="SUPFAM" id="SSF51679">
    <property type="entry name" value="Bacterial luciferase-like"/>
    <property type="match status" value="1"/>
</dbReference>
<protein>
    <submittedName>
        <fullName evidence="1">Uncharacterized protein</fullName>
    </submittedName>
</protein>
<proteinExistence type="predicted"/>